<dbReference type="GO" id="GO:0043386">
    <property type="term" value="P:mycotoxin biosynthetic process"/>
    <property type="evidence" value="ECO:0007669"/>
    <property type="project" value="InterPro"/>
</dbReference>
<comment type="similarity">
    <text evidence="3">Belongs to the ustYa family.</text>
</comment>
<keyword evidence="5" id="KW-1185">Reference proteome</keyword>
<dbReference type="AlphaFoldDB" id="A0A0C3BSZ0"/>
<name>A0A0C3BSZ0_PILCF</name>
<accession>A0A0C3BSZ0</accession>
<reference evidence="4 5" key="1">
    <citation type="submission" date="2014-04" db="EMBL/GenBank/DDBJ databases">
        <authorList>
            <consortium name="DOE Joint Genome Institute"/>
            <person name="Kuo A."/>
            <person name="Tarkka M."/>
            <person name="Buscot F."/>
            <person name="Kohler A."/>
            <person name="Nagy L.G."/>
            <person name="Floudas D."/>
            <person name="Copeland A."/>
            <person name="Barry K.W."/>
            <person name="Cichocki N."/>
            <person name="Veneault-Fourrey C."/>
            <person name="LaButti K."/>
            <person name="Lindquist E.A."/>
            <person name="Lipzen A."/>
            <person name="Lundell T."/>
            <person name="Morin E."/>
            <person name="Murat C."/>
            <person name="Sun H."/>
            <person name="Tunlid A."/>
            <person name="Henrissat B."/>
            <person name="Grigoriev I.V."/>
            <person name="Hibbett D.S."/>
            <person name="Martin F."/>
            <person name="Nordberg H.P."/>
            <person name="Cantor M.N."/>
            <person name="Hua S.X."/>
        </authorList>
    </citation>
    <scope>NUCLEOTIDE SEQUENCE [LARGE SCALE GENOMIC DNA]</scope>
    <source>
        <strain evidence="4 5">F 1598</strain>
    </source>
</reference>
<dbReference type="GO" id="GO:0016491">
    <property type="term" value="F:oxidoreductase activity"/>
    <property type="evidence" value="ECO:0007669"/>
    <property type="project" value="UniProtKB-KW"/>
</dbReference>
<dbReference type="HOGENOM" id="CLU_042941_8_2_1"/>
<comment type="pathway">
    <text evidence="1">Mycotoxin biosynthesis.</text>
</comment>
<evidence type="ECO:0008006" key="6">
    <source>
        <dbReference type="Google" id="ProtNLM"/>
    </source>
</evidence>
<dbReference type="InParanoid" id="A0A0C3BSZ0"/>
<evidence type="ECO:0000313" key="5">
    <source>
        <dbReference type="Proteomes" id="UP000054166"/>
    </source>
</evidence>
<dbReference type="EMBL" id="KN832974">
    <property type="protein sequence ID" value="KIM89628.1"/>
    <property type="molecule type" value="Genomic_DNA"/>
</dbReference>
<dbReference type="STRING" id="765440.A0A0C3BSZ0"/>
<dbReference type="OrthoDB" id="3687641at2759"/>
<gene>
    <name evidence="4" type="ORF">PILCRDRAFT_1964</name>
</gene>
<dbReference type="Pfam" id="PF11807">
    <property type="entry name" value="UstYa"/>
    <property type="match status" value="1"/>
</dbReference>
<protein>
    <recommendedName>
        <fullName evidence="6">Oxidase ustYa</fullName>
    </recommendedName>
</protein>
<dbReference type="PANTHER" id="PTHR33365">
    <property type="entry name" value="YALI0B05434P"/>
    <property type="match status" value="1"/>
</dbReference>
<keyword evidence="2" id="KW-0560">Oxidoreductase</keyword>
<evidence type="ECO:0000313" key="4">
    <source>
        <dbReference type="EMBL" id="KIM89628.1"/>
    </source>
</evidence>
<evidence type="ECO:0000256" key="1">
    <source>
        <dbReference type="ARBA" id="ARBA00004685"/>
    </source>
</evidence>
<dbReference type="Proteomes" id="UP000054166">
    <property type="component" value="Unassembled WGS sequence"/>
</dbReference>
<dbReference type="InterPro" id="IPR021765">
    <property type="entry name" value="UstYa-like"/>
</dbReference>
<proteinExistence type="inferred from homology"/>
<dbReference type="PANTHER" id="PTHR33365:SF11">
    <property type="entry name" value="TAT PATHWAY SIGNAL SEQUENCE"/>
    <property type="match status" value="1"/>
</dbReference>
<organism evidence="4 5">
    <name type="scientific">Piloderma croceum (strain F 1598)</name>
    <dbReference type="NCBI Taxonomy" id="765440"/>
    <lineage>
        <taxon>Eukaryota</taxon>
        <taxon>Fungi</taxon>
        <taxon>Dikarya</taxon>
        <taxon>Basidiomycota</taxon>
        <taxon>Agaricomycotina</taxon>
        <taxon>Agaricomycetes</taxon>
        <taxon>Agaricomycetidae</taxon>
        <taxon>Atheliales</taxon>
        <taxon>Atheliaceae</taxon>
        <taxon>Piloderma</taxon>
    </lineage>
</organism>
<evidence type="ECO:0000256" key="3">
    <source>
        <dbReference type="ARBA" id="ARBA00035112"/>
    </source>
</evidence>
<reference evidence="5" key="2">
    <citation type="submission" date="2015-01" db="EMBL/GenBank/DDBJ databases">
        <title>Evolutionary Origins and Diversification of the Mycorrhizal Mutualists.</title>
        <authorList>
            <consortium name="DOE Joint Genome Institute"/>
            <consortium name="Mycorrhizal Genomics Consortium"/>
            <person name="Kohler A."/>
            <person name="Kuo A."/>
            <person name="Nagy L.G."/>
            <person name="Floudas D."/>
            <person name="Copeland A."/>
            <person name="Barry K.W."/>
            <person name="Cichocki N."/>
            <person name="Veneault-Fourrey C."/>
            <person name="LaButti K."/>
            <person name="Lindquist E.A."/>
            <person name="Lipzen A."/>
            <person name="Lundell T."/>
            <person name="Morin E."/>
            <person name="Murat C."/>
            <person name="Riley R."/>
            <person name="Ohm R."/>
            <person name="Sun H."/>
            <person name="Tunlid A."/>
            <person name="Henrissat B."/>
            <person name="Grigoriev I.V."/>
            <person name="Hibbett D.S."/>
            <person name="Martin F."/>
        </authorList>
    </citation>
    <scope>NUCLEOTIDE SEQUENCE [LARGE SCALE GENOMIC DNA]</scope>
    <source>
        <strain evidence="5">F 1598</strain>
    </source>
</reference>
<sequence>MLKHLNYWFSNKSRTFVLASLAVSLLFNVLTMRRVARSGLVDDSQYSYIGDDHPTELPLRLDNVAMKFEDMAQGNHYSISGVYAWLDWHSLDYFPKGPGFVRLGPNGRQFGVSMFHQIHCLNMIRMALINGADGHSGHCMNFLRQAILCAADTTIEDTAEVTHVCKDWTQVYAHVTENQNGPYWLVPANTTGM</sequence>
<evidence type="ECO:0000256" key="2">
    <source>
        <dbReference type="ARBA" id="ARBA00023002"/>
    </source>
</evidence>